<dbReference type="Proteomes" id="UP000325723">
    <property type="component" value="Unassembled WGS sequence"/>
</dbReference>
<dbReference type="AlphaFoldDB" id="A0A8H2NQT6"/>
<dbReference type="EMBL" id="CABVIE010000005">
    <property type="protein sequence ID" value="VVO82434.1"/>
    <property type="molecule type" value="Genomic_DNA"/>
</dbReference>
<organism evidence="1 2">
    <name type="scientific">Pseudomonas fluorescens</name>
    <dbReference type="NCBI Taxonomy" id="294"/>
    <lineage>
        <taxon>Bacteria</taxon>
        <taxon>Pseudomonadati</taxon>
        <taxon>Pseudomonadota</taxon>
        <taxon>Gammaproteobacteria</taxon>
        <taxon>Pseudomonadales</taxon>
        <taxon>Pseudomonadaceae</taxon>
        <taxon>Pseudomonas</taxon>
    </lineage>
</organism>
<evidence type="ECO:0000313" key="2">
    <source>
        <dbReference type="Proteomes" id="UP000325723"/>
    </source>
</evidence>
<accession>A0A8H2NQT6</accession>
<comment type="caution">
    <text evidence="1">The sequence shown here is derived from an EMBL/GenBank/DDBJ whole genome shotgun (WGS) entry which is preliminary data.</text>
</comment>
<name>A0A8H2NQT6_PSEFL</name>
<gene>
    <name evidence="1" type="ORF">PS900_01887</name>
</gene>
<evidence type="ECO:0000313" key="1">
    <source>
        <dbReference type="EMBL" id="VVO82434.1"/>
    </source>
</evidence>
<reference evidence="1 2" key="1">
    <citation type="submission" date="2019-09" db="EMBL/GenBank/DDBJ databases">
        <authorList>
            <person name="Chandra G."/>
            <person name="Truman W A."/>
        </authorList>
    </citation>
    <scope>NUCLEOTIDE SEQUENCE [LARGE SCALE GENOMIC DNA]</scope>
    <source>
        <strain evidence="1">PS900</strain>
    </source>
</reference>
<proteinExistence type="predicted"/>
<sequence>METILMNQHLTCENCEFIKPGDICIDIYLQEVA</sequence>
<protein>
    <submittedName>
        <fullName evidence="1">Uncharacterized protein</fullName>
    </submittedName>
</protein>